<dbReference type="Pfam" id="PF00249">
    <property type="entry name" value="Myb_DNA-binding"/>
    <property type="match status" value="1"/>
</dbReference>
<feature type="domain" description="HTH myb-type" evidence="5">
    <location>
        <begin position="24"/>
        <end position="84"/>
    </location>
</feature>
<dbReference type="FunFam" id="1.10.10.60:FF:000002">
    <property type="entry name" value="Myb family transcription factor"/>
    <property type="match status" value="1"/>
</dbReference>
<keyword evidence="1" id="KW-0805">Transcription regulation</keyword>
<dbReference type="NCBIfam" id="TIGR01557">
    <property type="entry name" value="myb_SHAQKYF"/>
    <property type="match status" value="1"/>
</dbReference>
<dbReference type="InterPro" id="IPR006447">
    <property type="entry name" value="Myb_dom_plants"/>
</dbReference>
<dbReference type="Proteomes" id="UP001420932">
    <property type="component" value="Unassembled WGS sequence"/>
</dbReference>
<accession>A0AAP0EJB2</accession>
<gene>
    <name evidence="6" type="ORF">Syun_026713</name>
</gene>
<organism evidence="6 7">
    <name type="scientific">Stephania yunnanensis</name>
    <dbReference type="NCBI Taxonomy" id="152371"/>
    <lineage>
        <taxon>Eukaryota</taxon>
        <taxon>Viridiplantae</taxon>
        <taxon>Streptophyta</taxon>
        <taxon>Embryophyta</taxon>
        <taxon>Tracheophyta</taxon>
        <taxon>Spermatophyta</taxon>
        <taxon>Magnoliopsida</taxon>
        <taxon>Ranunculales</taxon>
        <taxon>Menispermaceae</taxon>
        <taxon>Menispermoideae</taxon>
        <taxon>Cissampelideae</taxon>
        <taxon>Stephania</taxon>
    </lineage>
</organism>
<evidence type="ECO:0000259" key="5">
    <source>
        <dbReference type="PROSITE" id="PS51294"/>
    </source>
</evidence>
<feature type="region of interest" description="Disordered" evidence="4">
    <location>
        <begin position="207"/>
        <end position="277"/>
    </location>
</feature>
<dbReference type="InterPro" id="IPR009057">
    <property type="entry name" value="Homeodomain-like_sf"/>
</dbReference>
<keyword evidence="2" id="KW-0804">Transcription</keyword>
<dbReference type="GO" id="GO:0003677">
    <property type="term" value="F:DNA binding"/>
    <property type="evidence" value="ECO:0007669"/>
    <property type="project" value="InterPro"/>
</dbReference>
<dbReference type="Pfam" id="PF14379">
    <property type="entry name" value="Myb_CC_LHEQLE"/>
    <property type="match status" value="1"/>
</dbReference>
<evidence type="ECO:0000313" key="7">
    <source>
        <dbReference type="Proteomes" id="UP001420932"/>
    </source>
</evidence>
<dbReference type="InterPro" id="IPR001005">
    <property type="entry name" value="SANT/Myb"/>
</dbReference>
<dbReference type="PANTHER" id="PTHR31499:SF49">
    <property type="entry name" value="PROTEIN PHOSPHATE STARVATION RESPONSE 1-LIKE ISOFORM X1"/>
    <property type="match status" value="1"/>
</dbReference>
<evidence type="ECO:0000256" key="4">
    <source>
        <dbReference type="SAM" id="MobiDB-lite"/>
    </source>
</evidence>
<feature type="compositionally biased region" description="Polar residues" evidence="4">
    <location>
        <begin position="250"/>
        <end position="270"/>
    </location>
</feature>
<proteinExistence type="predicted"/>
<feature type="compositionally biased region" description="Polar residues" evidence="4">
    <location>
        <begin position="207"/>
        <end position="216"/>
    </location>
</feature>
<dbReference type="InterPro" id="IPR046955">
    <property type="entry name" value="PHR1-like"/>
</dbReference>
<evidence type="ECO:0000313" key="6">
    <source>
        <dbReference type="EMBL" id="KAK9091802.1"/>
    </source>
</evidence>
<evidence type="ECO:0000256" key="3">
    <source>
        <dbReference type="ARBA" id="ARBA00023242"/>
    </source>
</evidence>
<protein>
    <recommendedName>
        <fullName evidence="5">HTH myb-type domain-containing protein</fullName>
    </recommendedName>
</protein>
<evidence type="ECO:0000256" key="2">
    <source>
        <dbReference type="ARBA" id="ARBA00023163"/>
    </source>
</evidence>
<evidence type="ECO:0000256" key="1">
    <source>
        <dbReference type="ARBA" id="ARBA00023015"/>
    </source>
</evidence>
<dbReference type="Gene3D" id="1.10.10.60">
    <property type="entry name" value="Homeodomain-like"/>
    <property type="match status" value="1"/>
</dbReference>
<dbReference type="PANTHER" id="PTHR31499">
    <property type="entry name" value="MYB FAMILY TRANSCRIPTION FACTOR PHL11"/>
    <property type="match status" value="1"/>
</dbReference>
<dbReference type="GO" id="GO:0003700">
    <property type="term" value="F:DNA-binding transcription factor activity"/>
    <property type="evidence" value="ECO:0007669"/>
    <property type="project" value="InterPro"/>
</dbReference>
<keyword evidence="7" id="KW-1185">Reference proteome</keyword>
<sequence>MVVMDLMAADSHDRSSDLQYLMTSDPKPRLRWTADLHDRFVDAVTHLGGPHKATPKSIMRTMGVKGLTLFHLKSHLQKYRLGRQSGNDDHFTHDFPKDIAASSPLASPCPTISSPSFPLSDANNEGYQVKESLRAQMELQRKLRLQVEVEKHMQMRQDAEVKYVETMLERACTMLSAQNLRCAFPKEEGEGSLGQANNNGSLLSCFSNEPVNTNSGEAVRAHSQENEGPPPPPNNNNNNNNNTMRLQMADCSTESCLTSHGSPATASLETCTPGGRKRERNAADHLIWG</sequence>
<name>A0AAP0EJB2_9MAGN</name>
<dbReference type="AlphaFoldDB" id="A0AAP0EJB2"/>
<dbReference type="PROSITE" id="PS51294">
    <property type="entry name" value="HTH_MYB"/>
    <property type="match status" value="1"/>
</dbReference>
<dbReference type="EMBL" id="JBBNAF010000012">
    <property type="protein sequence ID" value="KAK9091802.1"/>
    <property type="molecule type" value="Genomic_DNA"/>
</dbReference>
<keyword evidence="3" id="KW-0539">Nucleus</keyword>
<comment type="caution">
    <text evidence="6">The sequence shown here is derived from an EMBL/GenBank/DDBJ whole genome shotgun (WGS) entry which is preliminary data.</text>
</comment>
<dbReference type="InterPro" id="IPR017930">
    <property type="entry name" value="Myb_dom"/>
</dbReference>
<dbReference type="SUPFAM" id="SSF46689">
    <property type="entry name" value="Homeodomain-like"/>
    <property type="match status" value="1"/>
</dbReference>
<reference evidence="6 7" key="1">
    <citation type="submission" date="2024-01" db="EMBL/GenBank/DDBJ databases">
        <title>Genome assemblies of Stephania.</title>
        <authorList>
            <person name="Yang L."/>
        </authorList>
    </citation>
    <scope>NUCLEOTIDE SEQUENCE [LARGE SCALE GENOMIC DNA]</scope>
    <source>
        <strain evidence="6">YNDBR</strain>
        <tissue evidence="6">Leaf</tissue>
    </source>
</reference>
<dbReference type="InterPro" id="IPR025756">
    <property type="entry name" value="Myb_CC_LHEQLE"/>
</dbReference>